<dbReference type="OrthoDB" id="2447952at2759"/>
<feature type="compositionally biased region" description="Low complexity" evidence="1">
    <location>
        <begin position="102"/>
        <end position="116"/>
    </location>
</feature>
<feature type="compositionally biased region" description="Basic residues" evidence="1">
    <location>
        <begin position="24"/>
        <end position="46"/>
    </location>
</feature>
<protein>
    <submittedName>
        <fullName evidence="2">Uncharacterized protein</fullName>
    </submittedName>
</protein>
<reference evidence="2" key="2">
    <citation type="journal article" date="2022" name="Microbiol. Resour. Announc.">
        <title>Whole-Genome Sequence of Entomortierella parvispora E1425, a Mucoromycotan Fungus Associated with Burkholderiaceae-Related Endosymbiotic Bacteria.</title>
        <authorList>
            <person name="Herlambang A."/>
            <person name="Guo Y."/>
            <person name="Takashima Y."/>
            <person name="Narisawa K."/>
            <person name="Ohta H."/>
            <person name="Nishizawa T."/>
        </authorList>
    </citation>
    <scope>NUCLEOTIDE SEQUENCE</scope>
    <source>
        <strain evidence="2">E1425</strain>
    </source>
</reference>
<feature type="compositionally biased region" description="Basic and acidic residues" evidence="1">
    <location>
        <begin position="438"/>
        <end position="453"/>
    </location>
</feature>
<comment type="caution">
    <text evidence="2">The sequence shown here is derived from an EMBL/GenBank/DDBJ whole genome shotgun (WGS) entry which is preliminary data.</text>
</comment>
<reference evidence="2" key="1">
    <citation type="submission" date="2021-11" db="EMBL/GenBank/DDBJ databases">
        <authorList>
            <person name="Herlambang A."/>
            <person name="Guo Y."/>
            <person name="Takashima Y."/>
            <person name="Nishizawa T."/>
        </authorList>
    </citation>
    <scope>NUCLEOTIDE SEQUENCE</scope>
    <source>
        <strain evidence="2">E1425</strain>
    </source>
</reference>
<accession>A0A9P3LY72</accession>
<feature type="region of interest" description="Disordered" evidence="1">
    <location>
        <begin position="595"/>
        <end position="703"/>
    </location>
</feature>
<feature type="compositionally biased region" description="Low complexity" evidence="1">
    <location>
        <begin position="252"/>
        <end position="267"/>
    </location>
</feature>
<feature type="compositionally biased region" description="Low complexity" evidence="1">
    <location>
        <begin position="203"/>
        <end position="244"/>
    </location>
</feature>
<feature type="region of interest" description="Disordered" evidence="1">
    <location>
        <begin position="434"/>
        <end position="453"/>
    </location>
</feature>
<feature type="compositionally biased region" description="Polar residues" evidence="1">
    <location>
        <begin position="684"/>
        <end position="697"/>
    </location>
</feature>
<sequence>MTDRLRLDKDDHEPWLKYPDPNKQHRPFYTHKHSNHTSSYHGHHSRSSAGTTPPVPGLLHHKRSASRLAQQQDLNSLSSLSSNSNNNSSSDSLGQWHPSPLTSTTTTTDILQQQHLPPQPQQPLQSKPRSLSDELSFALSQDSQSSAVSAHANGLGSYALRPSPLSPSDILGIPDRSDSPSLRRLQRSSPLPLSLNTHSNGDSSASSLQQQTSAPSVSFSSPAYSSFSSGGSTTASEEPLSPRAGLPPPAPLAAALSSPSASSSLLSTTQQQQTVPRLSHSLSLSSSSSASSSSGSSTSSSTPSSPSSSTAPCSALCRHSQSRHSYTDRHHPSPSSSSQPRHHPACIHGHGHGAHGRRTHSVHRNPRHHHHRPSCPQTSLSHGSELSPFGKHAPDDFAATGASASSPSLVGHAIAADQDVSITTSPLSLLPVQQQEDVQMHDQKEVDSRSLSREDEIPFPDDILLLEKASPSTAVTVVDTKAYGIQAYKALRDRDLFEQHPYLGEPPKKKMRSTAAMLFGAAVETVIFTGAVALSAYQLLTGKGRQATQAQEEAVTEVETETPPTDASLTPDDVLAQPEAPESAKPLMIESAPVNIPSSSRSLHHRHSGHFKRSPQAAGSLHHSQYVHGHHRHHHHHHHHHPHHTHSSSHRKSSRRQGGLVSSLPHSSHMSAAAAAAARGEDPYSQNRQPTRPNTGTEDNDEQFLRMEAQLSTLIAEGKRALGSEIPDWRKFPTGSTIY</sequence>
<feature type="compositionally biased region" description="Polar residues" evidence="1">
    <location>
        <begin position="138"/>
        <end position="148"/>
    </location>
</feature>
<feature type="compositionally biased region" description="Low complexity" evidence="1">
    <location>
        <begin position="278"/>
        <end position="315"/>
    </location>
</feature>
<dbReference type="EMBL" id="BQFW01000009">
    <property type="protein sequence ID" value="GJJ74842.1"/>
    <property type="molecule type" value="Genomic_DNA"/>
</dbReference>
<feature type="compositionally biased region" description="Low complexity" evidence="1">
    <location>
        <begin position="73"/>
        <end position="93"/>
    </location>
</feature>
<evidence type="ECO:0000256" key="1">
    <source>
        <dbReference type="SAM" id="MobiDB-lite"/>
    </source>
</evidence>
<feature type="region of interest" description="Disordered" evidence="1">
    <location>
        <begin position="550"/>
        <end position="573"/>
    </location>
</feature>
<gene>
    <name evidence="2" type="ORF">EMPS_07200</name>
</gene>
<feature type="compositionally biased region" description="Basic residues" evidence="1">
    <location>
        <begin position="602"/>
        <end position="613"/>
    </location>
</feature>
<feature type="region of interest" description="Disordered" evidence="1">
    <location>
        <begin position="1"/>
        <end position="405"/>
    </location>
</feature>
<dbReference type="Proteomes" id="UP000827284">
    <property type="component" value="Unassembled WGS sequence"/>
</dbReference>
<feature type="compositionally biased region" description="Basic residues" evidence="1">
    <location>
        <begin position="340"/>
        <end position="373"/>
    </location>
</feature>
<feature type="compositionally biased region" description="Polar residues" evidence="1">
    <location>
        <begin position="375"/>
        <end position="384"/>
    </location>
</feature>
<feature type="compositionally biased region" description="Low complexity" evidence="1">
    <location>
        <begin position="179"/>
        <end position="195"/>
    </location>
</feature>
<proteinExistence type="predicted"/>
<feature type="compositionally biased region" description="Basic residues" evidence="1">
    <location>
        <begin position="628"/>
        <end position="655"/>
    </location>
</feature>
<name>A0A9P3LY72_9FUNG</name>
<evidence type="ECO:0000313" key="3">
    <source>
        <dbReference type="Proteomes" id="UP000827284"/>
    </source>
</evidence>
<evidence type="ECO:0000313" key="2">
    <source>
        <dbReference type="EMBL" id="GJJ74842.1"/>
    </source>
</evidence>
<feature type="compositionally biased region" description="Basic and acidic residues" evidence="1">
    <location>
        <begin position="1"/>
        <end position="23"/>
    </location>
</feature>
<organism evidence="2 3">
    <name type="scientific">Entomortierella parvispora</name>
    <dbReference type="NCBI Taxonomy" id="205924"/>
    <lineage>
        <taxon>Eukaryota</taxon>
        <taxon>Fungi</taxon>
        <taxon>Fungi incertae sedis</taxon>
        <taxon>Mucoromycota</taxon>
        <taxon>Mortierellomycotina</taxon>
        <taxon>Mortierellomycetes</taxon>
        <taxon>Mortierellales</taxon>
        <taxon>Mortierellaceae</taxon>
        <taxon>Entomortierella</taxon>
    </lineage>
</organism>
<keyword evidence="3" id="KW-1185">Reference proteome</keyword>
<dbReference type="AlphaFoldDB" id="A0A9P3LY72"/>